<accession>A0A0A8ZZX2</accession>
<evidence type="ECO:0000313" key="1">
    <source>
        <dbReference type="EMBL" id="JAD42300.1"/>
    </source>
</evidence>
<protein>
    <submittedName>
        <fullName evidence="1">Uncharacterized protein</fullName>
    </submittedName>
</protein>
<reference evidence="1" key="1">
    <citation type="submission" date="2014-09" db="EMBL/GenBank/DDBJ databases">
        <authorList>
            <person name="Magalhaes I.L.F."/>
            <person name="Oliveira U."/>
            <person name="Santos F.R."/>
            <person name="Vidigal T.H.D.A."/>
            <person name="Brescovit A.D."/>
            <person name="Santos A.J."/>
        </authorList>
    </citation>
    <scope>NUCLEOTIDE SEQUENCE</scope>
    <source>
        <tissue evidence="1">Shoot tissue taken approximately 20 cm above the soil surface</tissue>
    </source>
</reference>
<sequence>MNPASSKQSSPYTNISFQWHALDKLISFVKEATSCQKVNHADIVLHPWKYTILMCHRMKPVLPFSHKSRMAARRY</sequence>
<proteinExistence type="predicted"/>
<dbReference type="EMBL" id="GBRH01255595">
    <property type="protein sequence ID" value="JAD42300.1"/>
    <property type="molecule type" value="Transcribed_RNA"/>
</dbReference>
<organism evidence="1">
    <name type="scientific">Arundo donax</name>
    <name type="common">Giant reed</name>
    <name type="synonym">Donax arundinaceus</name>
    <dbReference type="NCBI Taxonomy" id="35708"/>
    <lineage>
        <taxon>Eukaryota</taxon>
        <taxon>Viridiplantae</taxon>
        <taxon>Streptophyta</taxon>
        <taxon>Embryophyta</taxon>
        <taxon>Tracheophyta</taxon>
        <taxon>Spermatophyta</taxon>
        <taxon>Magnoliopsida</taxon>
        <taxon>Liliopsida</taxon>
        <taxon>Poales</taxon>
        <taxon>Poaceae</taxon>
        <taxon>PACMAD clade</taxon>
        <taxon>Arundinoideae</taxon>
        <taxon>Arundineae</taxon>
        <taxon>Arundo</taxon>
    </lineage>
</organism>
<dbReference type="AlphaFoldDB" id="A0A0A8ZZX2"/>
<name>A0A0A8ZZX2_ARUDO</name>
<reference evidence="1" key="2">
    <citation type="journal article" date="2015" name="Data Brief">
        <title>Shoot transcriptome of the giant reed, Arundo donax.</title>
        <authorList>
            <person name="Barrero R.A."/>
            <person name="Guerrero F.D."/>
            <person name="Moolhuijzen P."/>
            <person name="Goolsby J.A."/>
            <person name="Tidwell J."/>
            <person name="Bellgard S.E."/>
            <person name="Bellgard M.I."/>
        </authorList>
    </citation>
    <scope>NUCLEOTIDE SEQUENCE</scope>
    <source>
        <tissue evidence="1">Shoot tissue taken approximately 20 cm above the soil surface</tissue>
    </source>
</reference>